<feature type="domain" description="Roadblock/LAMTOR2" evidence="2">
    <location>
        <begin position="17"/>
        <end position="105"/>
    </location>
</feature>
<gene>
    <name evidence="3" type="ORF">SACU0126_LOCUS19712</name>
</gene>
<evidence type="ECO:0000259" key="2">
    <source>
        <dbReference type="Pfam" id="PF03259"/>
    </source>
</evidence>
<dbReference type="AlphaFoldDB" id="A0A7S3SYA6"/>
<name>A0A7S3SYA6_9SPIT</name>
<dbReference type="InterPro" id="IPR004942">
    <property type="entry name" value="Roadblock/LAMTOR2_dom"/>
</dbReference>
<evidence type="ECO:0000256" key="1">
    <source>
        <dbReference type="ARBA" id="ARBA00007191"/>
    </source>
</evidence>
<evidence type="ECO:0000313" key="3">
    <source>
        <dbReference type="EMBL" id="CAE0568338.1"/>
    </source>
</evidence>
<protein>
    <recommendedName>
        <fullName evidence="2">Roadblock/LAMTOR2 domain-containing protein</fullName>
    </recommendedName>
</protein>
<sequence length="124" mass="13548">MAGAQTSEVDGVLKQFLSEFPTVIGYVVLNSDGIPVKHHDQMPYARAVMYAALLSDFVNNCKKCLRELLNAPAESELANVRIRTKEGTEIICVNVTEYTFIVIQNCTGKAWVVEDENAPAAGEG</sequence>
<organism evidence="3">
    <name type="scientific">Strombidinopsis acuminata</name>
    <dbReference type="NCBI Taxonomy" id="141414"/>
    <lineage>
        <taxon>Eukaryota</taxon>
        <taxon>Sar</taxon>
        <taxon>Alveolata</taxon>
        <taxon>Ciliophora</taxon>
        <taxon>Intramacronucleata</taxon>
        <taxon>Spirotrichea</taxon>
        <taxon>Choreotrichia</taxon>
        <taxon>Choreotrichida</taxon>
        <taxon>Strombidinopsidae</taxon>
        <taxon>Strombidinopsis</taxon>
    </lineage>
</organism>
<accession>A0A7S3SYA6</accession>
<dbReference type="Pfam" id="PF03259">
    <property type="entry name" value="Robl_LC7"/>
    <property type="match status" value="1"/>
</dbReference>
<dbReference type="SUPFAM" id="SSF103196">
    <property type="entry name" value="Roadblock/LC7 domain"/>
    <property type="match status" value="1"/>
</dbReference>
<comment type="similarity">
    <text evidence="1">Belongs to the GAMAD family.</text>
</comment>
<proteinExistence type="inferred from homology"/>
<dbReference type="PANTHER" id="PTHR10779">
    <property type="entry name" value="DYNEIN LIGHT CHAIN ROADBLOCK"/>
    <property type="match status" value="1"/>
</dbReference>
<dbReference type="Gene3D" id="3.30.450.30">
    <property type="entry name" value="Dynein light chain 2a, cytoplasmic"/>
    <property type="match status" value="1"/>
</dbReference>
<dbReference type="EMBL" id="HBIQ01062049">
    <property type="protein sequence ID" value="CAE0568338.1"/>
    <property type="molecule type" value="Transcribed_RNA"/>
</dbReference>
<reference evidence="3" key="1">
    <citation type="submission" date="2021-01" db="EMBL/GenBank/DDBJ databases">
        <authorList>
            <person name="Corre E."/>
            <person name="Pelletier E."/>
            <person name="Niang G."/>
            <person name="Scheremetjew M."/>
            <person name="Finn R."/>
            <person name="Kale V."/>
            <person name="Holt S."/>
            <person name="Cochrane G."/>
            <person name="Meng A."/>
            <person name="Brown T."/>
            <person name="Cohen L."/>
        </authorList>
    </citation>
    <scope>NUCLEOTIDE SEQUENCE</scope>
    <source>
        <strain evidence="3">SPMC142</strain>
    </source>
</reference>